<keyword evidence="3" id="KW-1185">Reference proteome</keyword>
<comment type="caution">
    <text evidence="2">The sequence shown here is derived from an EMBL/GenBank/DDBJ whole genome shotgun (WGS) entry which is preliminary data.</text>
</comment>
<sequence length="125" mass="13136">MQHRDAEPVQCAGKQPGLRLDPFDGGNDEHGAVEDFQDPFDLGDEVRVAGGVDEVDGGFADFEGDHGGFDGDAPRAFEREGVGPRGAVVDAAQPLDHPGGEQQPFGEAGFTGVDVRENSQVECGQ</sequence>
<reference evidence="2 3" key="1">
    <citation type="submission" date="2020-10" db="EMBL/GenBank/DDBJ databases">
        <title>Sequencing the genomes of 1000 actinobacteria strains.</title>
        <authorList>
            <person name="Klenk H.-P."/>
        </authorList>
    </citation>
    <scope>NUCLEOTIDE SEQUENCE [LARGE SCALE GENOMIC DNA]</scope>
    <source>
        <strain evidence="2 3">DSM 44653</strain>
    </source>
</reference>
<gene>
    <name evidence="2" type="ORF">H4696_008249</name>
</gene>
<accession>A0ABR9IDA4</accession>
<evidence type="ECO:0000313" key="2">
    <source>
        <dbReference type="EMBL" id="MBE1501149.1"/>
    </source>
</evidence>
<feature type="region of interest" description="Disordered" evidence="1">
    <location>
        <begin position="1"/>
        <end position="34"/>
    </location>
</feature>
<name>A0ABR9IDA4_9PSEU</name>
<dbReference type="Proteomes" id="UP000631670">
    <property type="component" value="Unassembled WGS sequence"/>
</dbReference>
<protein>
    <submittedName>
        <fullName evidence="2">Uncharacterized protein</fullName>
    </submittedName>
</protein>
<proteinExistence type="predicted"/>
<evidence type="ECO:0000313" key="3">
    <source>
        <dbReference type="Proteomes" id="UP000631670"/>
    </source>
</evidence>
<evidence type="ECO:0000256" key="1">
    <source>
        <dbReference type="SAM" id="MobiDB-lite"/>
    </source>
</evidence>
<dbReference type="EMBL" id="JADBEG010000001">
    <property type="protein sequence ID" value="MBE1501149.1"/>
    <property type="molecule type" value="Genomic_DNA"/>
</dbReference>
<organism evidence="2 3">
    <name type="scientific">Amycolatopsis lexingtonensis</name>
    <dbReference type="NCBI Taxonomy" id="218822"/>
    <lineage>
        <taxon>Bacteria</taxon>
        <taxon>Bacillati</taxon>
        <taxon>Actinomycetota</taxon>
        <taxon>Actinomycetes</taxon>
        <taxon>Pseudonocardiales</taxon>
        <taxon>Pseudonocardiaceae</taxon>
        <taxon>Amycolatopsis</taxon>
    </lineage>
</organism>